<name>A0A420E6F0_9ALTE</name>
<protein>
    <submittedName>
        <fullName evidence="2">Uncharacterized protein</fullName>
    </submittedName>
</protein>
<dbReference type="EMBL" id="RAQO01000012">
    <property type="protein sequence ID" value="RKF13328.1"/>
    <property type="molecule type" value="Genomic_DNA"/>
</dbReference>
<dbReference type="InterPro" id="IPR008249">
    <property type="entry name" value="UPF0231"/>
</dbReference>
<accession>A0A420E6F0</accession>
<evidence type="ECO:0000313" key="3">
    <source>
        <dbReference type="Proteomes" id="UP000286482"/>
    </source>
</evidence>
<sequence length="119" mass="14107">MEFEFRYDEMMDQYIARFEAGFELFEAWFTDELGRNKELLATVQTNIEQLQSRKALHWQHCGRELLLDLDHESAVLKFNASDDDEALYQNELEVYRGEAQCGLEDFASALIQWKSFVRL</sequence>
<evidence type="ECO:0000256" key="1">
    <source>
        <dbReference type="ARBA" id="ARBA00005367"/>
    </source>
</evidence>
<gene>
    <name evidence="2" type="ORF">DBZ36_19920</name>
</gene>
<dbReference type="AlphaFoldDB" id="A0A420E6F0"/>
<reference evidence="2 3" key="1">
    <citation type="submission" date="2018-09" db="EMBL/GenBank/DDBJ databases">
        <authorList>
            <person name="Wang Z."/>
        </authorList>
    </citation>
    <scope>NUCLEOTIDE SEQUENCE [LARGE SCALE GENOMIC DNA]</scope>
    <source>
        <strain evidence="2 3">ALS 81</strain>
    </source>
</reference>
<proteinExistence type="inferred from homology"/>
<dbReference type="Pfam" id="PF06062">
    <property type="entry name" value="UPF0231"/>
    <property type="match status" value="1"/>
</dbReference>
<dbReference type="Proteomes" id="UP000286482">
    <property type="component" value="Unassembled WGS sequence"/>
</dbReference>
<dbReference type="OrthoDB" id="5739292at2"/>
<keyword evidence="3" id="KW-1185">Reference proteome</keyword>
<dbReference type="RefSeq" id="WP_120356741.1">
    <property type="nucleotide sequence ID" value="NZ_RAQO01000012.1"/>
</dbReference>
<organism evidence="2 3">
    <name type="scientific">Alginatibacterium sediminis</name>
    <dbReference type="NCBI Taxonomy" id="2164068"/>
    <lineage>
        <taxon>Bacteria</taxon>
        <taxon>Pseudomonadati</taxon>
        <taxon>Pseudomonadota</taxon>
        <taxon>Gammaproteobacteria</taxon>
        <taxon>Alteromonadales</taxon>
        <taxon>Alteromonadaceae</taxon>
        <taxon>Alginatibacterium</taxon>
    </lineage>
</organism>
<evidence type="ECO:0000313" key="2">
    <source>
        <dbReference type="EMBL" id="RKF13328.1"/>
    </source>
</evidence>
<comment type="caution">
    <text evidence="2">The sequence shown here is derived from an EMBL/GenBank/DDBJ whole genome shotgun (WGS) entry which is preliminary data.</text>
</comment>
<comment type="similarity">
    <text evidence="1">Belongs to the UPF0231 family.</text>
</comment>